<evidence type="ECO:0000256" key="1">
    <source>
        <dbReference type="SAM" id="MobiDB-lite"/>
    </source>
</evidence>
<organism evidence="2 3">
    <name type="scientific">Ajellomyces capsulatus (strain H88)</name>
    <name type="common">Darling's disease fungus</name>
    <name type="synonym">Histoplasma capsulatum</name>
    <dbReference type="NCBI Taxonomy" id="544711"/>
    <lineage>
        <taxon>Eukaryota</taxon>
        <taxon>Fungi</taxon>
        <taxon>Dikarya</taxon>
        <taxon>Ascomycota</taxon>
        <taxon>Pezizomycotina</taxon>
        <taxon>Eurotiomycetes</taxon>
        <taxon>Eurotiomycetidae</taxon>
        <taxon>Onygenales</taxon>
        <taxon>Ajellomycetaceae</taxon>
        <taxon>Histoplasma</taxon>
    </lineage>
</organism>
<dbReference type="VEuPathDB" id="FungiDB:I7I53_11228"/>
<name>A0A8A1LA50_AJEC8</name>
<reference evidence="2" key="1">
    <citation type="submission" date="2021-01" db="EMBL/GenBank/DDBJ databases">
        <title>Chromosome-level genome assembly of a human fungal pathogen reveals clustering of transcriptionally co-regulated genes.</title>
        <authorList>
            <person name="Voorhies M."/>
            <person name="Cohen S."/>
            <person name="Shea T.P."/>
            <person name="Petrus S."/>
            <person name="Munoz J.F."/>
            <person name="Poplawski S."/>
            <person name="Goldman W.E."/>
            <person name="Michael T."/>
            <person name="Cuomo C.A."/>
            <person name="Sil A."/>
            <person name="Beyhan S."/>
        </authorList>
    </citation>
    <scope>NUCLEOTIDE SEQUENCE</scope>
    <source>
        <strain evidence="2">H88</strain>
    </source>
</reference>
<dbReference type="Proteomes" id="UP000663419">
    <property type="component" value="Chromosome 1"/>
</dbReference>
<accession>A0A8A1LA50</accession>
<dbReference type="EMBL" id="CP069102">
    <property type="protein sequence ID" value="QSS50510.1"/>
    <property type="molecule type" value="Genomic_DNA"/>
</dbReference>
<feature type="region of interest" description="Disordered" evidence="1">
    <location>
        <begin position="1"/>
        <end position="32"/>
    </location>
</feature>
<evidence type="ECO:0000313" key="3">
    <source>
        <dbReference type="Proteomes" id="UP000663419"/>
    </source>
</evidence>
<proteinExistence type="predicted"/>
<feature type="compositionally biased region" description="Polar residues" evidence="1">
    <location>
        <begin position="14"/>
        <end position="31"/>
    </location>
</feature>
<protein>
    <submittedName>
        <fullName evidence="2">Uncharacterized protein</fullName>
    </submittedName>
</protein>
<dbReference type="AlphaFoldDB" id="A0A8A1LA50"/>
<sequence>MGGGGRDKSKKIHQSTLSHSMNQVPSPTTKVSRARNRFEVHGFSETLAPWWLAHVMVIHSVHGSGSRDSIVRKCCMSRTVVYEASVRANCSVFYLHVSELDVICG</sequence>
<evidence type="ECO:0000313" key="2">
    <source>
        <dbReference type="EMBL" id="QSS50510.1"/>
    </source>
</evidence>
<gene>
    <name evidence="2" type="ORF">I7I53_11228</name>
</gene>